<feature type="transmembrane region" description="Helical" evidence="1">
    <location>
        <begin position="21"/>
        <end position="43"/>
    </location>
</feature>
<protein>
    <recommendedName>
        <fullName evidence="4">DUF2975 domain-containing protein</fullName>
    </recommendedName>
</protein>
<organism evidence="2 3">
    <name type="scientific">Intrasporangium calvum</name>
    <dbReference type="NCBI Taxonomy" id="53358"/>
    <lineage>
        <taxon>Bacteria</taxon>
        <taxon>Bacillati</taxon>
        <taxon>Actinomycetota</taxon>
        <taxon>Actinomycetes</taxon>
        <taxon>Micrococcales</taxon>
        <taxon>Intrasporangiaceae</taxon>
        <taxon>Intrasporangium</taxon>
    </lineage>
</organism>
<keyword evidence="1" id="KW-0472">Membrane</keyword>
<dbReference type="EMBL" id="JAPFQL010000091">
    <property type="protein sequence ID" value="MDC5698891.1"/>
    <property type="molecule type" value="Genomic_DNA"/>
</dbReference>
<keyword evidence="3" id="KW-1185">Reference proteome</keyword>
<comment type="caution">
    <text evidence="2">The sequence shown here is derived from an EMBL/GenBank/DDBJ whole genome shotgun (WGS) entry which is preliminary data.</text>
</comment>
<feature type="transmembrane region" description="Helical" evidence="1">
    <location>
        <begin position="165"/>
        <end position="185"/>
    </location>
</feature>
<feature type="transmembrane region" description="Helical" evidence="1">
    <location>
        <begin position="86"/>
        <end position="107"/>
    </location>
</feature>
<dbReference type="Proteomes" id="UP001150259">
    <property type="component" value="Unassembled WGS sequence"/>
</dbReference>
<reference evidence="2 3" key="1">
    <citation type="submission" date="2022-11" db="EMBL/GenBank/DDBJ databases">
        <title>Anaerobic phenanthrene biodegradation by a DNRA strain PheN6.</title>
        <authorList>
            <person name="Zhang Z."/>
        </authorList>
    </citation>
    <scope>NUCLEOTIDE SEQUENCE [LARGE SCALE GENOMIC DNA]</scope>
    <source>
        <strain evidence="2 3">PheN6</strain>
    </source>
</reference>
<proteinExistence type="predicted"/>
<sequence length="202" mass="21673">MAADRRDLLTFDRWDHWGLRGILWLLSLGAVAAGFVVPVVQWVTDRALITTVRTDVSAADLTRGATVTNPVSVPVAVAEPSVSERLWAAAPDALTALLVVIVARLLLRLLADLRGGDVFLDRNVRRLEVIAFLIGFGAVAVGLVDAFATMALAPAVNGQSGTSTFVWEITLYPWLTTMFIVGAVAQAFRHGARLRADAEGLV</sequence>
<accession>A0ABT5GLI4</accession>
<name>A0ABT5GLI4_9MICO</name>
<dbReference type="RefSeq" id="WP_272463453.1">
    <property type="nucleotide sequence ID" value="NZ_JAPFQL010000091.1"/>
</dbReference>
<evidence type="ECO:0000256" key="1">
    <source>
        <dbReference type="SAM" id="Phobius"/>
    </source>
</evidence>
<evidence type="ECO:0008006" key="4">
    <source>
        <dbReference type="Google" id="ProtNLM"/>
    </source>
</evidence>
<gene>
    <name evidence="2" type="ORF">OO014_16685</name>
</gene>
<keyword evidence="1" id="KW-1133">Transmembrane helix</keyword>
<keyword evidence="1" id="KW-0812">Transmembrane</keyword>
<evidence type="ECO:0000313" key="3">
    <source>
        <dbReference type="Proteomes" id="UP001150259"/>
    </source>
</evidence>
<evidence type="ECO:0000313" key="2">
    <source>
        <dbReference type="EMBL" id="MDC5698891.1"/>
    </source>
</evidence>
<feature type="transmembrane region" description="Helical" evidence="1">
    <location>
        <begin position="127"/>
        <end position="153"/>
    </location>
</feature>